<dbReference type="PROSITE" id="PS51257">
    <property type="entry name" value="PROKAR_LIPOPROTEIN"/>
    <property type="match status" value="1"/>
</dbReference>
<dbReference type="SMART" id="SM00028">
    <property type="entry name" value="TPR"/>
    <property type="match status" value="14"/>
</dbReference>
<dbReference type="PROSITE" id="PS50005">
    <property type="entry name" value="TPR"/>
    <property type="match status" value="2"/>
</dbReference>
<name>A0A266QCX8_9GAMM</name>
<feature type="repeat" description="TPR" evidence="1">
    <location>
        <begin position="204"/>
        <end position="237"/>
    </location>
</feature>
<keyword evidence="1" id="KW-0802">TPR repeat</keyword>
<dbReference type="EMBL" id="NHNI01000001">
    <property type="protein sequence ID" value="OZY87695.1"/>
    <property type="molecule type" value="Genomic_DNA"/>
</dbReference>
<dbReference type="PANTHER" id="PTHR12558:SF13">
    <property type="entry name" value="CELL DIVISION CYCLE PROTEIN 27 HOMOLOG"/>
    <property type="match status" value="1"/>
</dbReference>
<reference evidence="3" key="1">
    <citation type="submission" date="2017-05" db="EMBL/GenBank/DDBJ databases">
        <authorList>
            <person name="Barney B.M."/>
        </authorList>
    </citation>
    <scope>NUCLEOTIDE SEQUENCE [LARGE SCALE GENOMIC DNA]</scope>
    <source>
        <strain evidence="3">PSBB022</strain>
    </source>
</reference>
<protein>
    <submittedName>
        <fullName evidence="2">Uncharacterized protein</fullName>
    </submittedName>
</protein>
<dbReference type="Pfam" id="PF13432">
    <property type="entry name" value="TPR_16"/>
    <property type="match status" value="2"/>
</dbReference>
<dbReference type="Pfam" id="PF13181">
    <property type="entry name" value="TPR_8"/>
    <property type="match status" value="1"/>
</dbReference>
<dbReference type="Gene3D" id="1.25.40.10">
    <property type="entry name" value="Tetratricopeptide repeat domain"/>
    <property type="match status" value="6"/>
</dbReference>
<comment type="caution">
    <text evidence="2">The sequence shown here is derived from an EMBL/GenBank/DDBJ whole genome shotgun (WGS) entry which is preliminary data.</text>
</comment>
<gene>
    <name evidence="2" type="ORF">CBP51_12260</name>
</gene>
<evidence type="ECO:0000313" key="2">
    <source>
        <dbReference type="EMBL" id="OZY87695.1"/>
    </source>
</evidence>
<proteinExistence type="predicted"/>
<dbReference type="InterPro" id="IPR011990">
    <property type="entry name" value="TPR-like_helical_dom_sf"/>
</dbReference>
<evidence type="ECO:0000256" key="1">
    <source>
        <dbReference type="PROSITE-ProRule" id="PRU00339"/>
    </source>
</evidence>
<organism evidence="2 3">
    <name type="scientific">Cellvibrio mixtus</name>
    <dbReference type="NCBI Taxonomy" id="39650"/>
    <lineage>
        <taxon>Bacteria</taxon>
        <taxon>Pseudomonadati</taxon>
        <taxon>Pseudomonadota</taxon>
        <taxon>Gammaproteobacteria</taxon>
        <taxon>Cellvibrionales</taxon>
        <taxon>Cellvibrionaceae</taxon>
        <taxon>Cellvibrio</taxon>
    </lineage>
</organism>
<keyword evidence="3" id="KW-1185">Reference proteome</keyword>
<evidence type="ECO:0000313" key="3">
    <source>
        <dbReference type="Proteomes" id="UP000216101"/>
    </source>
</evidence>
<sequence length="882" mass="97452">MVNSMKKIAQVAALSLGIALIGCGEDTSKNAETALRHQNSAKVYLQQGQLRAAMLEARNAIQLAPESADAYIALARILNDTGAYSSAITMLNNVVEQIPEVAAELAEANIEIKKYRTALDVMQNHPAPADNAALQYQQAYLTVKANIALGEKDAYTEALTLFSALPNSALDAKYLEANILLAQGQTEPAIVILNEIVAQDEKHLDALVLLGNLSLYENKLPAAEQYLTKALALVPNTDVITVERVKVLTQLTEVLIQQGRTSEAYTYQKLLADANPDRNVAQQKFNDAMELYQQGKFADAEKLLRELRSDYPDDKNTATLLGMVEFQQGADQNAIDLFDQFIDPETAAPSVIQAAALAKFRSNQMDDAIVLLKNAAERQPNNPSILATYGLALLDQDPTSSDGAIALEKSLALEPKQQRIRIALAKRYMAIDQPEQAIAQLQKAYEAQPMDLLVQQTYFKTLLANGLDKRAEEVLKGFDHQHQGSPRSAFLQGWFALYKKDYKTAEALFEKALSIKGNDEKQLSYAGLAQIYNEQDQPHKAVVAWQSIIELDPANLNSYRPWLAQIMRLNRAKEAVAFLEKLESTSNHWQPSAVLAQLLSTEKQNQAALVHLGRALEKSNNAHNVQQIAANLYTAYAGELLAADNTDEARNYLLKASALFPNNITYLAGLVETEIAAGKIPEAQKLLDQFERNTQSESGLLYLQGMIRAAEGKSDEAFSFYQQSWVAKPTELAADSIYKHFIAVDKKQQADAFVAEWLEKLPQSYRASLLKALDAQDKNDIPAAIEGYERALSNAPESPVLLNNLAWSYYLEKDPRAEQVAKKAYELAPNSPAILDTYGWILVESGKVSEGISYLERAANLAEGNAEIQQHLDEARARLKKQ</sequence>
<dbReference type="Proteomes" id="UP000216101">
    <property type="component" value="Unassembled WGS sequence"/>
</dbReference>
<dbReference type="AlphaFoldDB" id="A0A266QCX8"/>
<dbReference type="Pfam" id="PF14559">
    <property type="entry name" value="TPR_19"/>
    <property type="match status" value="2"/>
</dbReference>
<feature type="repeat" description="TPR" evidence="1">
    <location>
        <begin position="522"/>
        <end position="555"/>
    </location>
</feature>
<accession>A0A266QCX8</accession>
<dbReference type="PANTHER" id="PTHR12558">
    <property type="entry name" value="CELL DIVISION CYCLE 16,23,27"/>
    <property type="match status" value="1"/>
</dbReference>
<dbReference type="SUPFAM" id="SSF48452">
    <property type="entry name" value="TPR-like"/>
    <property type="match status" value="4"/>
</dbReference>
<dbReference type="InterPro" id="IPR019734">
    <property type="entry name" value="TPR_rpt"/>
</dbReference>